<dbReference type="PANTHER" id="PTHR45978">
    <property type="entry name" value="SPX DOMAIN-CONTAINING PROTEIN 3"/>
    <property type="match status" value="1"/>
</dbReference>
<dbReference type="Proteomes" id="UP001497522">
    <property type="component" value="Chromosome 3"/>
</dbReference>
<dbReference type="PANTHER" id="PTHR45978:SF7">
    <property type="entry name" value="SPX DOMAIN-CONTAINING PROTEIN 4"/>
    <property type="match status" value="1"/>
</dbReference>
<dbReference type="EMBL" id="OZ023704">
    <property type="protein sequence ID" value="CAK9873741.1"/>
    <property type="molecule type" value="Genomic_DNA"/>
</dbReference>
<dbReference type="InterPro" id="IPR004331">
    <property type="entry name" value="SPX_dom"/>
</dbReference>
<feature type="domain" description="SPX" evidence="1">
    <location>
        <begin position="1"/>
        <end position="210"/>
    </location>
</feature>
<evidence type="ECO:0000259" key="1">
    <source>
        <dbReference type="PROSITE" id="PS51382"/>
    </source>
</evidence>
<evidence type="ECO:0000313" key="2">
    <source>
        <dbReference type="EMBL" id="CAK9873741.1"/>
    </source>
</evidence>
<name>A0ABP1BEE0_9BRYO</name>
<proteinExistence type="predicted"/>
<evidence type="ECO:0000313" key="3">
    <source>
        <dbReference type="Proteomes" id="UP001497522"/>
    </source>
</evidence>
<reference evidence="2" key="1">
    <citation type="submission" date="2024-03" db="EMBL/GenBank/DDBJ databases">
        <authorList>
            <consortium name="ELIXIR-Norway"/>
            <consortium name="Elixir Norway"/>
        </authorList>
    </citation>
    <scope>NUCLEOTIDE SEQUENCE</scope>
</reference>
<dbReference type="Pfam" id="PF03105">
    <property type="entry name" value="SPX"/>
    <property type="match status" value="1"/>
</dbReference>
<organism evidence="2 3">
    <name type="scientific">Sphagnum jensenii</name>
    <dbReference type="NCBI Taxonomy" id="128206"/>
    <lineage>
        <taxon>Eukaryota</taxon>
        <taxon>Viridiplantae</taxon>
        <taxon>Streptophyta</taxon>
        <taxon>Embryophyta</taxon>
        <taxon>Bryophyta</taxon>
        <taxon>Sphagnophytina</taxon>
        <taxon>Sphagnopsida</taxon>
        <taxon>Sphagnales</taxon>
        <taxon>Sphagnaceae</taxon>
        <taxon>Sphagnum</taxon>
    </lineage>
</organism>
<protein>
    <recommendedName>
        <fullName evidence="1">SPX domain-containing protein</fullName>
    </recommendedName>
</protein>
<gene>
    <name evidence="2" type="ORF">CSSPJE1EN2_LOCUS16213</name>
</gene>
<keyword evidence="3" id="KW-1185">Reference proteome</keyword>
<accession>A0ABP1BEE0</accession>
<sequence length="322" mass="37457">MKFGKLLAGVVEVMPAEYWPVFLNYKLLKKQIFLQQRRACQCSIERQMQGLREVFRHPALQGRPCHLCSRPVYSLARDDQFKSTVHDSDNEKTPIINLEHQSLTFEDLLQLELDKINAFFTNSMQYYVDTMNELYLMRRKEESRQNILHSGGRRFWSLKKLLKFRGRMVTLSEKMVLLDTYSFLNQAAFEKILKKHDKRTGSSISREYVHEILERQDFCLFTPILNDHHARCVSLVDRFPKPRRTHADRAAALHRARALGSLATGAGESVRTDHDSSVTASPNALRNQPLVRFRDVRASRCVYTRAVDVAMAAIFELYNGFR</sequence>
<dbReference type="PROSITE" id="PS51382">
    <property type="entry name" value="SPX"/>
    <property type="match status" value="1"/>
</dbReference>
<dbReference type="InterPro" id="IPR031142">
    <property type="entry name" value="SPX_prot"/>
</dbReference>